<protein>
    <submittedName>
        <fullName evidence="2">Uncharacterized protein</fullName>
    </submittedName>
</protein>
<reference evidence="2 3" key="1">
    <citation type="journal article" date="2014" name="Int. J. Syst. Evol. Microbiol.">
        <title>Phaeodactylibacter xiamenensis gen. nov., sp. nov., a member of the family Saprospiraceae isolated from the marine alga Phaeodactylum tricornutum.</title>
        <authorList>
            <person name="Chen Z.Jr."/>
            <person name="Lei X."/>
            <person name="Lai Q."/>
            <person name="Li Y."/>
            <person name="Zhang B."/>
            <person name="Zhang J."/>
            <person name="Zhang H."/>
            <person name="Yang L."/>
            <person name="Zheng W."/>
            <person name="Tian Y."/>
            <person name="Yu Z."/>
            <person name="Xu H.Jr."/>
            <person name="Zheng T."/>
        </authorList>
    </citation>
    <scope>NUCLEOTIDE SEQUENCE [LARGE SCALE GENOMIC DNA]</scope>
    <source>
        <strain evidence="2 3">KD52</strain>
    </source>
</reference>
<feature type="coiled-coil region" evidence="1">
    <location>
        <begin position="67"/>
        <end position="94"/>
    </location>
</feature>
<proteinExistence type="predicted"/>
<evidence type="ECO:0000313" key="3">
    <source>
        <dbReference type="Proteomes" id="UP000029736"/>
    </source>
</evidence>
<organism evidence="2 3">
    <name type="scientific">Phaeodactylibacter xiamenensis</name>
    <dbReference type="NCBI Taxonomy" id="1524460"/>
    <lineage>
        <taxon>Bacteria</taxon>
        <taxon>Pseudomonadati</taxon>
        <taxon>Bacteroidota</taxon>
        <taxon>Saprospiria</taxon>
        <taxon>Saprospirales</taxon>
        <taxon>Haliscomenobacteraceae</taxon>
        <taxon>Phaeodactylibacter</taxon>
    </lineage>
</organism>
<evidence type="ECO:0000256" key="1">
    <source>
        <dbReference type="SAM" id="Coils"/>
    </source>
</evidence>
<gene>
    <name evidence="2" type="ORF">IX84_17565</name>
</gene>
<keyword evidence="3" id="KW-1185">Reference proteome</keyword>
<name>A0A098S4F0_9BACT</name>
<keyword evidence="1" id="KW-0175">Coiled coil</keyword>
<dbReference type="Proteomes" id="UP000029736">
    <property type="component" value="Unassembled WGS sequence"/>
</dbReference>
<evidence type="ECO:0000313" key="2">
    <source>
        <dbReference type="EMBL" id="KGE86871.1"/>
    </source>
</evidence>
<comment type="caution">
    <text evidence="2">The sequence shown here is derived from an EMBL/GenBank/DDBJ whole genome shotgun (WGS) entry which is preliminary data.</text>
</comment>
<accession>A0A098S4F0</accession>
<dbReference type="EMBL" id="JPOS01000039">
    <property type="protein sequence ID" value="KGE86871.1"/>
    <property type="molecule type" value="Genomic_DNA"/>
</dbReference>
<dbReference type="AlphaFoldDB" id="A0A098S4F0"/>
<sequence>MALMLALMLLQCRPIDNTVPPDSDDVYEVRDSIREVMLLRLGEAMQEINRRTEKMRRKAYSVPRQEAGRLRAQAEALEKQYQQLSQRTQHLQQDSVLGQWYHELDELEVQLLDISQTLGIPL</sequence>